<dbReference type="GO" id="GO:0006071">
    <property type="term" value="P:glycerol metabolic process"/>
    <property type="evidence" value="ECO:0007669"/>
    <property type="project" value="UniProtKB-KW"/>
</dbReference>
<evidence type="ECO:0000256" key="12">
    <source>
        <dbReference type="ARBA" id="ARBA00023098"/>
    </source>
</evidence>
<organism evidence="15">
    <name type="scientific">Haptolina ericina</name>
    <dbReference type="NCBI Taxonomy" id="156174"/>
    <lineage>
        <taxon>Eukaryota</taxon>
        <taxon>Haptista</taxon>
        <taxon>Haptophyta</taxon>
        <taxon>Prymnesiophyceae</taxon>
        <taxon>Prymnesiales</taxon>
        <taxon>Prymnesiaceae</taxon>
        <taxon>Haptolina</taxon>
    </lineage>
</organism>
<proteinExistence type="inferred from homology"/>
<evidence type="ECO:0000256" key="7">
    <source>
        <dbReference type="ARBA" id="ARBA00022679"/>
    </source>
</evidence>
<dbReference type="GO" id="GO:0019432">
    <property type="term" value="P:triglyceride biosynthetic process"/>
    <property type="evidence" value="ECO:0007669"/>
    <property type="project" value="TreeGrafter"/>
</dbReference>
<comment type="similarity">
    <text evidence="4">Belongs to the diacylglycerol acyltransferase family.</text>
</comment>
<keyword evidence="7" id="KW-0808">Transferase</keyword>
<evidence type="ECO:0000256" key="13">
    <source>
        <dbReference type="ARBA" id="ARBA00023136"/>
    </source>
</evidence>
<evidence type="ECO:0000256" key="5">
    <source>
        <dbReference type="ARBA" id="ARBA00013244"/>
    </source>
</evidence>
<dbReference type="EC" id="2.3.1.20" evidence="5"/>
<evidence type="ECO:0000256" key="9">
    <source>
        <dbReference type="ARBA" id="ARBA00022798"/>
    </source>
</evidence>
<evidence type="ECO:0000256" key="11">
    <source>
        <dbReference type="ARBA" id="ARBA00022989"/>
    </source>
</evidence>
<keyword evidence="9" id="KW-0319">Glycerol metabolism</keyword>
<keyword evidence="14" id="KW-0012">Acyltransferase</keyword>
<dbReference type="EMBL" id="HBHX01065285">
    <property type="protein sequence ID" value="CAE0146051.1"/>
    <property type="molecule type" value="Transcribed_RNA"/>
</dbReference>
<comment type="pathway">
    <text evidence="2">Glycerolipid metabolism; triacylglycerol biosynthesis.</text>
</comment>
<dbReference type="PANTHER" id="PTHR12317">
    <property type="entry name" value="DIACYLGLYCEROL O-ACYLTRANSFERASE"/>
    <property type="match status" value="1"/>
</dbReference>
<reference evidence="15" key="1">
    <citation type="submission" date="2021-01" db="EMBL/GenBank/DDBJ databases">
        <authorList>
            <person name="Corre E."/>
            <person name="Pelletier E."/>
            <person name="Niang G."/>
            <person name="Scheremetjew M."/>
            <person name="Finn R."/>
            <person name="Kale V."/>
            <person name="Holt S."/>
            <person name="Cochrane G."/>
            <person name="Meng A."/>
            <person name="Brown T."/>
            <person name="Cohen L."/>
        </authorList>
    </citation>
    <scope>NUCLEOTIDE SEQUENCE</scope>
    <source>
        <strain evidence="15">CCMP281</strain>
    </source>
</reference>
<keyword evidence="13" id="KW-0472">Membrane</keyword>
<dbReference type="GO" id="GO:0004144">
    <property type="term" value="F:diacylglycerol O-acyltransferase activity"/>
    <property type="evidence" value="ECO:0007669"/>
    <property type="project" value="UniProtKB-EC"/>
</dbReference>
<comment type="subcellular location">
    <subcellularLocation>
        <location evidence="1">Endoplasmic reticulum membrane</location>
        <topology evidence="1">Multi-pass membrane protein</topology>
    </subcellularLocation>
</comment>
<evidence type="ECO:0000313" key="15">
    <source>
        <dbReference type="EMBL" id="CAE0146051.1"/>
    </source>
</evidence>
<keyword evidence="10" id="KW-0256">Endoplasmic reticulum</keyword>
<keyword evidence="8" id="KW-0812">Transmembrane</keyword>
<keyword evidence="11" id="KW-1133">Transmembrane helix</keyword>
<keyword evidence="12" id="KW-0443">Lipid metabolism</keyword>
<evidence type="ECO:0000256" key="10">
    <source>
        <dbReference type="ARBA" id="ARBA00022824"/>
    </source>
</evidence>
<dbReference type="Pfam" id="PF03982">
    <property type="entry name" value="DAGAT"/>
    <property type="match status" value="1"/>
</dbReference>
<keyword evidence="6" id="KW-0444">Lipid biosynthesis</keyword>
<dbReference type="PANTHER" id="PTHR12317:SF0">
    <property type="entry name" value="ACYLTRANSFERASE"/>
    <property type="match status" value="1"/>
</dbReference>
<dbReference type="SUPFAM" id="SSF69593">
    <property type="entry name" value="Glycerol-3-phosphate (1)-acyltransferase"/>
    <property type="match status" value="1"/>
</dbReference>
<evidence type="ECO:0000256" key="1">
    <source>
        <dbReference type="ARBA" id="ARBA00004477"/>
    </source>
</evidence>
<evidence type="ECO:0000256" key="3">
    <source>
        <dbReference type="ARBA" id="ARBA00005189"/>
    </source>
</evidence>
<evidence type="ECO:0000256" key="14">
    <source>
        <dbReference type="ARBA" id="ARBA00023315"/>
    </source>
</evidence>
<comment type="pathway">
    <text evidence="3">Lipid metabolism.</text>
</comment>
<evidence type="ECO:0000256" key="6">
    <source>
        <dbReference type="ARBA" id="ARBA00022516"/>
    </source>
</evidence>
<evidence type="ECO:0000256" key="2">
    <source>
        <dbReference type="ARBA" id="ARBA00004771"/>
    </source>
</evidence>
<dbReference type="GO" id="GO:0005789">
    <property type="term" value="C:endoplasmic reticulum membrane"/>
    <property type="evidence" value="ECO:0007669"/>
    <property type="project" value="UniProtKB-SubCell"/>
</dbReference>
<gene>
    <name evidence="15" type="ORF">HERI1096_LOCUS36145</name>
</gene>
<sequence>MDYTTNCPSYFGEFEVHNAHGVDADAQYFCACHPHGTVIFQRTFWRSQQLAQHLRRDFRMIAASVLFRIPIVREMTLWFGAVDAGRSNCERMLRAGVNVVVWPGGLDEANSVDGLDAVRIRARSGFVRLAVKHGVDVLPIFVFGELDAVRAVSPLPRALADYLKRKFRISTSIFMGRWGTFVPRRVPFHLCIGRPCRVTQRSPDHPDYAEEVKRVHAAYVMEIKAIYESYRERFGYGARELIFVDDGAKKKA</sequence>
<dbReference type="InterPro" id="IPR007130">
    <property type="entry name" value="DAGAT"/>
</dbReference>
<name>A0A7S3FFM5_9EUKA</name>
<protein>
    <recommendedName>
        <fullName evidence="5">diacylglycerol O-acyltransferase</fullName>
        <ecNumber evidence="5">2.3.1.20</ecNumber>
    </recommendedName>
</protein>
<evidence type="ECO:0000256" key="4">
    <source>
        <dbReference type="ARBA" id="ARBA00005420"/>
    </source>
</evidence>
<dbReference type="AlphaFoldDB" id="A0A7S3FFM5"/>
<accession>A0A7S3FFM5</accession>
<evidence type="ECO:0000256" key="8">
    <source>
        <dbReference type="ARBA" id="ARBA00022692"/>
    </source>
</evidence>